<gene>
    <name evidence="1" type="ordered locus">Desru_1090</name>
</gene>
<evidence type="ECO:0000313" key="2">
    <source>
        <dbReference type="Proteomes" id="UP000009234"/>
    </source>
</evidence>
<sequence>MSMMEKVLSFLPGKEAADSPEPVAEKILEQLQSSVSWKRARGYYDDWPEYERFKRGDQWPKPTQDTAVYPRPVINIFESIIDQKVSAVLQEEPEITFLPREGAPANDPLTATDPTRADAEAAQMFSKVAKYTSEETNNDDLNEQIAETAALLGTGISYWYWDPGKRGGNPERMTAFEGDIAGDEIDPADIHVGNPREPDIQKQPWIIITARTPLQEFREFYRKHADRLGVDVASIRGSKEQQRDQLYDSERNEIDSTDYVDEIRRFRKVMNPETGHTEVWYEVVADSKLVRVERPLFQYSDRYPLAVFRWKDVRNCFFGEGEARNIIEAQKSVNRLLGLSIWSGYLTAWPKLLADEQQVDPTSITNQPGQLVRKRPGNWQGKALEYLQAPTIPGYVQQLFSELPEMVKTEAGVHEAMVGQAPSGELNAQAIMMLQKAAGIRISKISRNFRRYLKEVAQVWEAFWKEFYSEQRLIRITDGQGGREYLWFRGTDWVDFDFDVMVNSVPSTPYSEAAMVAELKEHLNGGRIDFTTYLENLPPNYLPQKEKIIEQVKQAQAQQQQQIISQLPPDQQEMFMQLSPEEQQEMLNQVQGAP</sequence>
<dbReference type="RefSeq" id="WP_013841136.1">
    <property type="nucleotide sequence ID" value="NC_015589.1"/>
</dbReference>
<organism evidence="1 2">
    <name type="scientific">Desulforamulus ruminis (strain ATCC 23193 / DSM 2154 / NCIMB 8452 / DL)</name>
    <name type="common">Desulfotomaculum ruminis</name>
    <dbReference type="NCBI Taxonomy" id="696281"/>
    <lineage>
        <taxon>Bacteria</taxon>
        <taxon>Bacillati</taxon>
        <taxon>Bacillota</taxon>
        <taxon>Clostridia</taxon>
        <taxon>Eubacteriales</taxon>
        <taxon>Peptococcaceae</taxon>
        <taxon>Desulforamulus</taxon>
    </lineage>
</organism>
<dbReference type="HOGENOM" id="CLU_459096_0_0_9"/>
<reference evidence="2" key="1">
    <citation type="submission" date="2011-05" db="EMBL/GenBank/DDBJ databases">
        <title>Complete sequence of Desulfotomaculum ruminis DSM 2154.</title>
        <authorList>
            <person name="Lucas S."/>
            <person name="Copeland A."/>
            <person name="Lapidus A."/>
            <person name="Cheng J.-F."/>
            <person name="Goodwin L."/>
            <person name="Pitluck S."/>
            <person name="Lu M."/>
            <person name="Detter J.C."/>
            <person name="Han C."/>
            <person name="Tapia R."/>
            <person name="Land M."/>
            <person name="Hauser L."/>
            <person name="Kyrpides N."/>
            <person name="Ivanova N."/>
            <person name="Mikhailova N."/>
            <person name="Pagani I."/>
            <person name="Stams A.J.M."/>
            <person name="Plugge C.M."/>
            <person name="Muyzer G."/>
            <person name="Kuever J."/>
            <person name="Parshina S.N."/>
            <person name="Ivanova A.E."/>
            <person name="Nazina T.N."/>
            <person name="Brambilla E."/>
            <person name="Spring S."/>
            <person name="Klenk H.-P."/>
            <person name="Woyke T."/>
        </authorList>
    </citation>
    <scope>NUCLEOTIDE SEQUENCE [LARGE SCALE GENOMIC DNA]</scope>
    <source>
        <strain evidence="2">ATCC 23193 / DSM 2154 / NCIB 8452 / DL</strain>
    </source>
</reference>
<evidence type="ECO:0000313" key="1">
    <source>
        <dbReference type="EMBL" id="AEG59365.1"/>
    </source>
</evidence>
<dbReference type="Pfam" id="PF16510">
    <property type="entry name" value="P22_portal"/>
    <property type="match status" value="1"/>
</dbReference>
<dbReference type="OrthoDB" id="1778115at2"/>
<dbReference type="AlphaFoldDB" id="F6DM23"/>
<accession>F6DM23</accession>
<proteinExistence type="predicted"/>
<dbReference type="Proteomes" id="UP000009234">
    <property type="component" value="Chromosome"/>
</dbReference>
<protein>
    <recommendedName>
        <fullName evidence="3">Portal protein</fullName>
    </recommendedName>
</protein>
<dbReference type="KEGG" id="dru:Desru_1090"/>
<dbReference type="EMBL" id="CP002780">
    <property type="protein sequence ID" value="AEG59365.1"/>
    <property type="molecule type" value="Genomic_DNA"/>
</dbReference>
<reference evidence="1 2" key="2">
    <citation type="journal article" date="2012" name="Stand. Genomic Sci.">
        <title>Complete genome sequence of the sulfate-reducing firmicute Desulfotomaculum ruminis type strain (DL(T)).</title>
        <authorList>
            <person name="Spring S."/>
            <person name="Visser M."/>
            <person name="Lu M."/>
            <person name="Copeland A."/>
            <person name="Lapidus A."/>
            <person name="Lucas S."/>
            <person name="Cheng J.F."/>
            <person name="Han C."/>
            <person name="Tapia R."/>
            <person name="Goodwin L.A."/>
            <person name="Pitluck S."/>
            <person name="Ivanova N."/>
            <person name="Land M."/>
            <person name="Hauser L."/>
            <person name="Larimer F."/>
            <person name="Rohde M."/>
            <person name="Goker M."/>
            <person name="Detter J.C."/>
            <person name="Kyrpides N.C."/>
            <person name="Woyke T."/>
            <person name="Schaap P.J."/>
            <person name="Plugge C.M."/>
            <person name="Muyzer G."/>
            <person name="Kuever J."/>
            <person name="Pereira I.A."/>
            <person name="Parshina S.N."/>
            <person name="Bernier-Latmani R."/>
            <person name="Stams A.J."/>
            <person name="Klenk H.P."/>
        </authorList>
    </citation>
    <scope>NUCLEOTIDE SEQUENCE [LARGE SCALE GENOMIC DNA]</scope>
    <source>
        <strain evidence="2">ATCC 23193 / DSM 2154 / NCIB 8452 / DL</strain>
    </source>
</reference>
<name>F6DM23_DESRL</name>
<dbReference type="eggNOG" id="ENOG502ZBBK">
    <property type="taxonomic scope" value="Bacteria"/>
</dbReference>
<dbReference type="STRING" id="696281.Desru_1090"/>
<dbReference type="InterPro" id="IPR032427">
    <property type="entry name" value="P22_portal"/>
</dbReference>
<evidence type="ECO:0008006" key="3">
    <source>
        <dbReference type="Google" id="ProtNLM"/>
    </source>
</evidence>
<keyword evidence="2" id="KW-1185">Reference proteome</keyword>